<reference evidence="1 2" key="1">
    <citation type="journal article" date="2013" name="Genome Announc.">
        <title>Draft Genome Sequence of a Hexachlorocyclohexane-Degrading Bacterium, Sphingobium baderi Strain LL03T.</title>
        <authorList>
            <person name="Kaur J."/>
            <person name="Verma H."/>
            <person name="Tripathi C."/>
            <person name="Khurana J.P."/>
            <person name="Lal R."/>
        </authorList>
    </citation>
    <scope>NUCLEOTIDE SEQUENCE [LARGE SCALE GENOMIC DNA]</scope>
    <source>
        <strain evidence="1 2">LL03</strain>
    </source>
</reference>
<sequence>MTATEGKSRTASEMLAAYDWLALHVQHVCQH</sequence>
<proteinExistence type="predicted"/>
<comment type="caution">
    <text evidence="1">The sequence shown here is derived from an EMBL/GenBank/DDBJ whole genome shotgun (WGS) entry which is preliminary data.</text>
</comment>
<dbReference type="EMBL" id="ATIB01000079">
    <property type="protein sequence ID" value="EQA99181.1"/>
    <property type="molecule type" value="Genomic_DNA"/>
</dbReference>
<evidence type="ECO:0000313" key="2">
    <source>
        <dbReference type="Proteomes" id="UP000015524"/>
    </source>
</evidence>
<gene>
    <name evidence="1" type="ORF">L485_16670</name>
</gene>
<protein>
    <submittedName>
        <fullName evidence="1">Uncharacterized protein</fullName>
    </submittedName>
</protein>
<keyword evidence="2" id="KW-1185">Reference proteome</keyword>
<evidence type="ECO:0000313" key="1">
    <source>
        <dbReference type="EMBL" id="EQA99181.1"/>
    </source>
</evidence>
<name>T0GEU1_9SPHN</name>
<dbReference type="Proteomes" id="UP000015524">
    <property type="component" value="Unassembled WGS sequence"/>
</dbReference>
<accession>T0GEU1</accession>
<organism evidence="1 2">
    <name type="scientific">Sphingobium baderi LL03</name>
    <dbReference type="NCBI Taxonomy" id="1114964"/>
    <lineage>
        <taxon>Bacteria</taxon>
        <taxon>Pseudomonadati</taxon>
        <taxon>Pseudomonadota</taxon>
        <taxon>Alphaproteobacteria</taxon>
        <taxon>Sphingomonadales</taxon>
        <taxon>Sphingomonadaceae</taxon>
        <taxon>Sphingobium</taxon>
    </lineage>
</organism>
<dbReference type="AlphaFoldDB" id="T0GEU1"/>